<name>A0A7G8BIE2_9BACT</name>
<feature type="transmembrane region" description="Helical" evidence="1">
    <location>
        <begin position="304"/>
        <end position="322"/>
    </location>
</feature>
<feature type="transmembrane region" description="Helical" evidence="1">
    <location>
        <begin position="61"/>
        <end position="78"/>
    </location>
</feature>
<dbReference type="PANTHER" id="PTHR31061:SF24">
    <property type="entry name" value="LD22376P"/>
    <property type="match status" value="1"/>
</dbReference>
<feature type="domain" description="Heparan-alpha-glucosaminide N-acetyltransferase catalytic" evidence="2">
    <location>
        <begin position="17"/>
        <end position="163"/>
    </location>
</feature>
<keyword evidence="4" id="KW-1185">Reference proteome</keyword>
<feature type="transmembrane region" description="Helical" evidence="1">
    <location>
        <begin position="361"/>
        <end position="379"/>
    </location>
</feature>
<sequence>MTATTVTSPSVAGVQTRLISLDVLRGITIAFMILVNNNGDERYAYWPLKHALWNGWTPTDLVFPTFLFVAGVSLVFSFESRLAKGASKASLLSHAVRRSVILFALGLVVNGFPFFHLSTLRIYGVLQRFAVCLLVASAIYLYSRGKSKVATLVTVLVAALVSYWIIMRWMPVPGYGLPTRDIPLLDKDANWVAYLDRHIFPGRLYEGTRDPEGLLSNLPALGTALLGMLTAIWLRTKKSASTKFVGLFAAAIAGLILGKIWGHWFPINKKLWTSSYVLFAAGWSLLGLSICYWLIEIKQWRRGWTFPWVVFGSNAIAVYVFSELLPALLSDVHVGSNHHTLGQVIYSHIFAHVPDPSFGSLLYSLCYVSVCFIPALILYRKKIFIKI</sequence>
<feature type="transmembrane region" description="Helical" evidence="1">
    <location>
        <begin position="246"/>
        <end position="264"/>
    </location>
</feature>
<dbReference type="KEGG" id="adin:H7849_25585"/>
<dbReference type="PANTHER" id="PTHR31061">
    <property type="entry name" value="LD22376P"/>
    <property type="match status" value="1"/>
</dbReference>
<keyword evidence="1" id="KW-0472">Membrane</keyword>
<feature type="transmembrane region" description="Helical" evidence="1">
    <location>
        <begin position="276"/>
        <end position="295"/>
    </location>
</feature>
<organism evidence="3 4">
    <name type="scientific">Alloacidobacterium dinghuense</name>
    <dbReference type="NCBI Taxonomy" id="2763107"/>
    <lineage>
        <taxon>Bacteria</taxon>
        <taxon>Pseudomonadati</taxon>
        <taxon>Acidobacteriota</taxon>
        <taxon>Terriglobia</taxon>
        <taxon>Terriglobales</taxon>
        <taxon>Acidobacteriaceae</taxon>
        <taxon>Alloacidobacterium</taxon>
    </lineage>
</organism>
<feature type="transmembrane region" description="Helical" evidence="1">
    <location>
        <begin position="99"/>
        <end position="116"/>
    </location>
</feature>
<evidence type="ECO:0000313" key="4">
    <source>
        <dbReference type="Proteomes" id="UP000515312"/>
    </source>
</evidence>
<feature type="transmembrane region" description="Helical" evidence="1">
    <location>
        <begin position="214"/>
        <end position="234"/>
    </location>
</feature>
<dbReference type="Pfam" id="PF07786">
    <property type="entry name" value="HGSNAT_cat"/>
    <property type="match status" value="1"/>
</dbReference>
<evidence type="ECO:0000256" key="1">
    <source>
        <dbReference type="SAM" id="Phobius"/>
    </source>
</evidence>
<dbReference type="Proteomes" id="UP000515312">
    <property type="component" value="Chromosome"/>
</dbReference>
<feature type="transmembrane region" description="Helical" evidence="1">
    <location>
        <begin position="149"/>
        <end position="166"/>
    </location>
</feature>
<dbReference type="AlphaFoldDB" id="A0A7G8BIE2"/>
<keyword evidence="1" id="KW-0812">Transmembrane</keyword>
<evidence type="ECO:0000259" key="2">
    <source>
        <dbReference type="Pfam" id="PF07786"/>
    </source>
</evidence>
<proteinExistence type="predicted"/>
<evidence type="ECO:0000313" key="3">
    <source>
        <dbReference type="EMBL" id="QNI32312.1"/>
    </source>
</evidence>
<reference evidence="3 4" key="1">
    <citation type="submission" date="2020-08" db="EMBL/GenBank/DDBJ databases">
        <title>Edaphobacter telluris sp. nov. and Acidobacterium dinghuensis sp. nov., two acidobacteria isolated from forest soil.</title>
        <authorList>
            <person name="Fu J."/>
            <person name="Qiu L."/>
        </authorList>
    </citation>
    <scope>NUCLEOTIDE SEQUENCE [LARGE SCALE GENOMIC DNA]</scope>
    <source>
        <strain evidence="3">4Y35</strain>
    </source>
</reference>
<gene>
    <name evidence="3" type="ORF">H7849_25585</name>
</gene>
<dbReference type="EMBL" id="CP060394">
    <property type="protein sequence ID" value="QNI32312.1"/>
    <property type="molecule type" value="Genomic_DNA"/>
</dbReference>
<feature type="transmembrane region" description="Helical" evidence="1">
    <location>
        <begin position="122"/>
        <end position="142"/>
    </location>
</feature>
<dbReference type="InterPro" id="IPR012429">
    <property type="entry name" value="HGSNAT_cat"/>
</dbReference>
<accession>A0A7G8BIE2</accession>
<keyword evidence="1" id="KW-1133">Transmembrane helix</keyword>
<dbReference type="RefSeq" id="WP_186743267.1">
    <property type="nucleotide sequence ID" value="NZ_CP060394.1"/>
</dbReference>
<protein>
    <submittedName>
        <fullName evidence="3">DUF1624 domain-containing protein</fullName>
    </submittedName>
</protein>